<evidence type="ECO:0000313" key="2">
    <source>
        <dbReference type="EMBL" id="KAG9338807.1"/>
    </source>
</evidence>
<comment type="caution">
    <text evidence="2">The sequence shown here is derived from an EMBL/GenBank/DDBJ whole genome shotgun (WGS) entry which is preliminary data.</text>
</comment>
<evidence type="ECO:0000256" key="1">
    <source>
        <dbReference type="SAM" id="MobiDB-lite"/>
    </source>
</evidence>
<keyword evidence="3" id="KW-1185">Reference proteome</keyword>
<name>A0A8T2NR27_9TELE</name>
<gene>
    <name evidence="2" type="ORF">JZ751_025244</name>
</gene>
<feature type="compositionally biased region" description="Basic and acidic residues" evidence="1">
    <location>
        <begin position="503"/>
        <end position="517"/>
    </location>
</feature>
<feature type="compositionally biased region" description="Polar residues" evidence="1">
    <location>
        <begin position="308"/>
        <end position="333"/>
    </location>
</feature>
<proteinExistence type="predicted"/>
<dbReference type="AlphaFoldDB" id="A0A8T2NR27"/>
<feature type="compositionally biased region" description="Basic and acidic residues" evidence="1">
    <location>
        <begin position="223"/>
        <end position="239"/>
    </location>
</feature>
<dbReference type="EMBL" id="JAFBMS010000061">
    <property type="protein sequence ID" value="KAG9338807.1"/>
    <property type="molecule type" value="Genomic_DNA"/>
</dbReference>
<feature type="region of interest" description="Disordered" evidence="1">
    <location>
        <begin position="1"/>
        <end position="400"/>
    </location>
</feature>
<feature type="compositionally biased region" description="Basic and acidic residues" evidence="1">
    <location>
        <begin position="457"/>
        <end position="493"/>
    </location>
</feature>
<dbReference type="Proteomes" id="UP000824540">
    <property type="component" value="Unassembled WGS sequence"/>
</dbReference>
<sequence length="558" mass="62672">MLYRAYRHSLGSRERDGESGYLSLRRAGSRSSLRDNSPPPPYRHLEVGHPLPSTRSPEPKASIPFRNRDLGVPSKRRNSDSSNEPLVTSPPKYSQHSNFRRSPRSPSPYTPSPRTPSPNPHRHAESLGPAHRRGSHSQSSSNHQSRHSRRGSVHSRSSSPSRSPSPFRHAEHSGSSHWRHFDSEEYSQGCSREHGSHSQSSHRRGLDSERLYKNLNSIASAADFKEHSGSPENGSRSETEMNATSHRYGRDSRNPSPSRRGYDTRSHSVPNKTTNNKSRGDVTPSYSQKTREGRAKTDPGLTPGSWGGSTLSLCSPDLSQGSSPPRRGPNSQLPPHLLNTHPAAIETDHRCRSSSRRAVEARSPSPEYRRSPNCNRSPSPPVRGHMSSQSSLESEAFHVSGGSDTVLMVEEYVEMADIPKTKPIYMREGPKPGRRSQSYRTERKELHEPARYSQTMEGRRTQDDSRERGRGRERGRDRRERRDGERGRPDKMHSSASHQRSSSPHEEDVRPLSEQRKQTSQRTQTQKVSQVDRGTGSHSSSYQTDLSEETLNEKACNL</sequence>
<feature type="compositionally biased region" description="Basic and acidic residues" evidence="1">
    <location>
        <begin position="168"/>
        <end position="183"/>
    </location>
</feature>
<accession>A0A8T2NR27</accession>
<feature type="compositionally biased region" description="Basic residues" evidence="1">
    <location>
        <begin position="144"/>
        <end position="153"/>
    </location>
</feature>
<evidence type="ECO:0000313" key="3">
    <source>
        <dbReference type="Proteomes" id="UP000824540"/>
    </source>
</evidence>
<feature type="region of interest" description="Disordered" evidence="1">
    <location>
        <begin position="415"/>
        <end position="558"/>
    </location>
</feature>
<feature type="compositionally biased region" description="Polar residues" evidence="1">
    <location>
        <begin position="267"/>
        <end position="277"/>
    </location>
</feature>
<feature type="compositionally biased region" description="Low complexity" evidence="1">
    <location>
        <begin position="154"/>
        <end position="167"/>
    </location>
</feature>
<feature type="compositionally biased region" description="Polar residues" evidence="1">
    <location>
        <begin position="536"/>
        <end position="545"/>
    </location>
</feature>
<feature type="compositionally biased region" description="Low complexity" evidence="1">
    <location>
        <begin position="22"/>
        <end position="31"/>
    </location>
</feature>
<organism evidence="2 3">
    <name type="scientific">Albula glossodonta</name>
    <name type="common">roundjaw bonefish</name>
    <dbReference type="NCBI Taxonomy" id="121402"/>
    <lineage>
        <taxon>Eukaryota</taxon>
        <taxon>Metazoa</taxon>
        <taxon>Chordata</taxon>
        <taxon>Craniata</taxon>
        <taxon>Vertebrata</taxon>
        <taxon>Euteleostomi</taxon>
        <taxon>Actinopterygii</taxon>
        <taxon>Neopterygii</taxon>
        <taxon>Teleostei</taxon>
        <taxon>Albuliformes</taxon>
        <taxon>Albulidae</taxon>
        <taxon>Albula</taxon>
    </lineage>
</organism>
<feature type="compositionally biased region" description="Low complexity" evidence="1">
    <location>
        <begin position="361"/>
        <end position="377"/>
    </location>
</feature>
<feature type="compositionally biased region" description="Pro residues" evidence="1">
    <location>
        <begin position="105"/>
        <end position="119"/>
    </location>
</feature>
<protein>
    <submittedName>
        <fullName evidence="2">Uncharacterized protein</fullName>
    </submittedName>
</protein>
<feature type="compositionally biased region" description="Low complexity" evidence="1">
    <location>
        <begin position="518"/>
        <end position="531"/>
    </location>
</feature>
<feature type="compositionally biased region" description="Basic and acidic residues" evidence="1">
    <location>
        <begin position="440"/>
        <end position="450"/>
    </location>
</feature>
<feature type="compositionally biased region" description="Polar residues" evidence="1">
    <location>
        <begin position="80"/>
        <end position="97"/>
    </location>
</feature>
<dbReference type="OrthoDB" id="9942268at2759"/>
<reference evidence="2" key="1">
    <citation type="thesis" date="2021" institute="BYU ScholarsArchive" country="Provo, UT, USA">
        <title>Applications of and Algorithms for Genome Assembly and Genomic Analyses with an Emphasis on Marine Teleosts.</title>
        <authorList>
            <person name="Pickett B.D."/>
        </authorList>
    </citation>
    <scope>NUCLEOTIDE SEQUENCE</scope>
    <source>
        <strain evidence="2">HI-2016</strain>
    </source>
</reference>